<protein>
    <recommendedName>
        <fullName evidence="3">Reverse transcriptase domain-containing protein</fullName>
    </recommendedName>
</protein>
<accession>A0A6J8E050</accession>
<dbReference type="Proteomes" id="UP000507470">
    <property type="component" value="Unassembled WGS sequence"/>
</dbReference>
<dbReference type="InterPro" id="IPR043128">
    <property type="entry name" value="Rev_trsase/Diguanyl_cyclase"/>
</dbReference>
<keyword evidence="2" id="KW-1185">Reference proteome</keyword>
<dbReference type="Gene3D" id="3.10.10.10">
    <property type="entry name" value="HIV Type 1 Reverse Transcriptase, subunit A, domain 1"/>
    <property type="match status" value="1"/>
</dbReference>
<sequence length="173" mass="19568">MTQRAYIDLDARAQEVLALNQLYKSSTSEVKYQCTNHGCRSVAGAVEVELYLDDREKTVFPTSQRLFQFTVTSFSLATSPVVFERLMEDVLRGLQWEECLLYIDYIIVPGATFEEELPRMSSVISSKCLMSPETKGGPEKPRLLKALGVQNSMSLVCGQLKKLWSEVRTDKTL</sequence>
<gene>
    <name evidence="1" type="ORF">MCOR_46612</name>
</gene>
<organism evidence="1 2">
    <name type="scientific">Mytilus coruscus</name>
    <name type="common">Sea mussel</name>
    <dbReference type="NCBI Taxonomy" id="42192"/>
    <lineage>
        <taxon>Eukaryota</taxon>
        <taxon>Metazoa</taxon>
        <taxon>Spiralia</taxon>
        <taxon>Lophotrochozoa</taxon>
        <taxon>Mollusca</taxon>
        <taxon>Bivalvia</taxon>
        <taxon>Autobranchia</taxon>
        <taxon>Pteriomorphia</taxon>
        <taxon>Mytilida</taxon>
        <taxon>Mytiloidea</taxon>
        <taxon>Mytilidae</taxon>
        <taxon>Mytilinae</taxon>
        <taxon>Mytilus</taxon>
    </lineage>
</organism>
<dbReference type="InterPro" id="IPR043502">
    <property type="entry name" value="DNA/RNA_pol_sf"/>
</dbReference>
<evidence type="ECO:0000313" key="2">
    <source>
        <dbReference type="Proteomes" id="UP000507470"/>
    </source>
</evidence>
<name>A0A6J8E050_MYTCO</name>
<dbReference type="Gene3D" id="3.30.70.270">
    <property type="match status" value="1"/>
</dbReference>
<dbReference type="SUPFAM" id="SSF56672">
    <property type="entry name" value="DNA/RNA polymerases"/>
    <property type="match status" value="1"/>
</dbReference>
<proteinExistence type="predicted"/>
<evidence type="ECO:0000313" key="1">
    <source>
        <dbReference type="EMBL" id="CAC5413747.1"/>
    </source>
</evidence>
<dbReference type="AlphaFoldDB" id="A0A6J8E050"/>
<evidence type="ECO:0008006" key="3">
    <source>
        <dbReference type="Google" id="ProtNLM"/>
    </source>
</evidence>
<reference evidence="1 2" key="1">
    <citation type="submission" date="2020-06" db="EMBL/GenBank/DDBJ databases">
        <authorList>
            <person name="Li R."/>
            <person name="Bekaert M."/>
        </authorList>
    </citation>
    <scope>NUCLEOTIDE SEQUENCE [LARGE SCALE GENOMIC DNA]</scope>
    <source>
        <strain evidence="2">wild</strain>
    </source>
</reference>
<dbReference type="EMBL" id="CACVKT020008219">
    <property type="protein sequence ID" value="CAC5413747.1"/>
    <property type="molecule type" value="Genomic_DNA"/>
</dbReference>